<dbReference type="FunFam" id="2.70.150.10:FF:000002">
    <property type="entry name" value="Copper-transporting ATPase 1, putative"/>
    <property type="match status" value="1"/>
</dbReference>
<dbReference type="NCBIfam" id="TIGR01494">
    <property type="entry name" value="ATPase_P-type"/>
    <property type="match status" value="2"/>
</dbReference>
<dbReference type="InterPro" id="IPR008250">
    <property type="entry name" value="ATPase_P-typ_transduc_dom_A_sf"/>
</dbReference>
<dbReference type="InterPro" id="IPR059000">
    <property type="entry name" value="ATPase_P-type_domA"/>
</dbReference>
<reference evidence="14" key="1">
    <citation type="journal article" date="2014" name="Int. J. Syst. Evol. Microbiol.">
        <title>Complete genome sequence of Corynebacterium casei LMG S-19264T (=DSM 44701T), isolated from a smear-ripened cheese.</title>
        <authorList>
            <consortium name="US DOE Joint Genome Institute (JGI-PGF)"/>
            <person name="Walter F."/>
            <person name="Albersmeier A."/>
            <person name="Kalinowski J."/>
            <person name="Ruckert C."/>
        </authorList>
    </citation>
    <scope>NUCLEOTIDE SEQUENCE</scope>
    <source>
        <strain evidence="14">CGMCC 1.12827</strain>
    </source>
</reference>
<keyword evidence="15" id="KW-1185">Reference proteome</keyword>
<dbReference type="GO" id="GO:0055070">
    <property type="term" value="P:copper ion homeostasis"/>
    <property type="evidence" value="ECO:0007669"/>
    <property type="project" value="TreeGrafter"/>
</dbReference>
<feature type="transmembrane region" description="Helical" evidence="12">
    <location>
        <begin position="708"/>
        <end position="728"/>
    </location>
</feature>
<dbReference type="SUPFAM" id="SSF81665">
    <property type="entry name" value="Calcium ATPase, transmembrane domain M"/>
    <property type="match status" value="1"/>
</dbReference>
<dbReference type="PROSITE" id="PS50846">
    <property type="entry name" value="HMA_2"/>
    <property type="match status" value="1"/>
</dbReference>
<keyword evidence="4 12" id="KW-0479">Metal-binding</keyword>
<keyword evidence="12" id="KW-1003">Cell membrane</keyword>
<dbReference type="NCBIfam" id="TIGR01511">
    <property type="entry name" value="ATPase-IB1_Cu"/>
    <property type="match status" value="1"/>
</dbReference>
<dbReference type="PANTHER" id="PTHR43520">
    <property type="entry name" value="ATP7, ISOFORM B"/>
    <property type="match status" value="1"/>
</dbReference>
<dbReference type="InterPro" id="IPR018303">
    <property type="entry name" value="ATPase_P-typ_P_site"/>
</dbReference>
<feature type="transmembrane region" description="Helical" evidence="12">
    <location>
        <begin position="169"/>
        <end position="191"/>
    </location>
</feature>
<dbReference type="Pfam" id="PF00403">
    <property type="entry name" value="HMA"/>
    <property type="match status" value="1"/>
</dbReference>
<evidence type="ECO:0000256" key="2">
    <source>
        <dbReference type="ARBA" id="ARBA00006024"/>
    </source>
</evidence>
<dbReference type="InterPro" id="IPR023298">
    <property type="entry name" value="ATPase_P-typ_TM_dom_sf"/>
</dbReference>
<dbReference type="Gene3D" id="3.40.1110.10">
    <property type="entry name" value="Calcium-transporting ATPase, cytoplasmic domain N"/>
    <property type="match status" value="1"/>
</dbReference>
<evidence type="ECO:0000256" key="8">
    <source>
        <dbReference type="ARBA" id="ARBA00022989"/>
    </source>
</evidence>
<dbReference type="SUPFAM" id="SSF81660">
    <property type="entry name" value="Metal cation-transporting ATPase, ATP-binding domain N"/>
    <property type="match status" value="1"/>
</dbReference>
<proteinExistence type="inferred from homology"/>
<dbReference type="GO" id="GO:0005507">
    <property type="term" value="F:copper ion binding"/>
    <property type="evidence" value="ECO:0007669"/>
    <property type="project" value="TreeGrafter"/>
</dbReference>
<dbReference type="Proteomes" id="UP000621454">
    <property type="component" value="Unassembled WGS sequence"/>
</dbReference>
<dbReference type="Gene3D" id="3.30.70.100">
    <property type="match status" value="1"/>
</dbReference>
<feature type="transmembrane region" description="Helical" evidence="12">
    <location>
        <begin position="135"/>
        <end position="157"/>
    </location>
</feature>
<dbReference type="GO" id="GO:0005524">
    <property type="term" value="F:ATP binding"/>
    <property type="evidence" value="ECO:0007669"/>
    <property type="project" value="UniProtKB-UniRule"/>
</dbReference>
<keyword evidence="7" id="KW-1278">Translocase</keyword>
<feature type="transmembrane region" description="Helical" evidence="12">
    <location>
        <begin position="366"/>
        <end position="387"/>
    </location>
</feature>
<dbReference type="RefSeq" id="WP_188586831.1">
    <property type="nucleotide sequence ID" value="NZ_BMGC01000016.1"/>
</dbReference>
<dbReference type="SFLD" id="SFLDG00002">
    <property type="entry name" value="C1.7:_P-type_atpase_like"/>
    <property type="match status" value="1"/>
</dbReference>
<dbReference type="PRINTS" id="PR00119">
    <property type="entry name" value="CATATPASE"/>
</dbReference>
<dbReference type="CDD" id="cd00371">
    <property type="entry name" value="HMA"/>
    <property type="match status" value="1"/>
</dbReference>
<gene>
    <name evidence="14" type="ORF">GCM10011489_24080</name>
</gene>
<feature type="domain" description="HMA" evidence="13">
    <location>
        <begin position="17"/>
        <end position="82"/>
    </location>
</feature>
<name>A0A916TAI8_9ACTN</name>
<evidence type="ECO:0000256" key="6">
    <source>
        <dbReference type="ARBA" id="ARBA00022840"/>
    </source>
</evidence>
<dbReference type="InterPro" id="IPR001757">
    <property type="entry name" value="P_typ_ATPase"/>
</dbReference>
<dbReference type="PROSITE" id="PS01047">
    <property type="entry name" value="HMA_1"/>
    <property type="match status" value="1"/>
</dbReference>
<evidence type="ECO:0000313" key="14">
    <source>
        <dbReference type="EMBL" id="GGB35229.1"/>
    </source>
</evidence>
<keyword evidence="3 12" id="KW-0812">Transmembrane</keyword>
<dbReference type="InterPro" id="IPR023214">
    <property type="entry name" value="HAD_sf"/>
</dbReference>
<comment type="similarity">
    <text evidence="2 12">Belongs to the cation transport ATPase (P-type) (TC 3.A.3) family. Type IB subfamily.</text>
</comment>
<dbReference type="InterPro" id="IPR017969">
    <property type="entry name" value="Heavy-metal-associated_CS"/>
</dbReference>
<dbReference type="InterPro" id="IPR023299">
    <property type="entry name" value="ATPase_P-typ_cyto_dom_N"/>
</dbReference>
<dbReference type="Pfam" id="PF00122">
    <property type="entry name" value="E1-E2_ATPase"/>
    <property type="match status" value="1"/>
</dbReference>
<evidence type="ECO:0000256" key="10">
    <source>
        <dbReference type="ARBA" id="ARBA00049360"/>
    </source>
</evidence>
<dbReference type="AlphaFoldDB" id="A0A916TAI8"/>
<organism evidence="14 15">
    <name type="scientific">Gordonia jinhuaensis</name>
    <dbReference type="NCBI Taxonomy" id="1517702"/>
    <lineage>
        <taxon>Bacteria</taxon>
        <taxon>Bacillati</taxon>
        <taxon>Actinomycetota</taxon>
        <taxon>Actinomycetes</taxon>
        <taxon>Mycobacteriales</taxon>
        <taxon>Gordoniaceae</taxon>
        <taxon>Gordonia</taxon>
    </lineage>
</organism>
<dbReference type="NCBIfam" id="TIGR01525">
    <property type="entry name" value="ATPase-IB_hvy"/>
    <property type="match status" value="1"/>
</dbReference>
<dbReference type="SFLD" id="SFLDF00027">
    <property type="entry name" value="p-type_atpase"/>
    <property type="match status" value="1"/>
</dbReference>
<feature type="transmembrane region" description="Helical" evidence="12">
    <location>
        <begin position="734"/>
        <end position="752"/>
    </location>
</feature>
<keyword evidence="5 12" id="KW-0547">Nucleotide-binding</keyword>
<dbReference type="EMBL" id="BMGC01000016">
    <property type="protein sequence ID" value="GGB35229.1"/>
    <property type="molecule type" value="Genomic_DNA"/>
</dbReference>
<evidence type="ECO:0000313" key="15">
    <source>
        <dbReference type="Proteomes" id="UP000621454"/>
    </source>
</evidence>
<evidence type="ECO:0000256" key="9">
    <source>
        <dbReference type="ARBA" id="ARBA00023136"/>
    </source>
</evidence>
<evidence type="ECO:0000256" key="12">
    <source>
        <dbReference type="RuleBase" id="RU362081"/>
    </source>
</evidence>
<evidence type="ECO:0000256" key="7">
    <source>
        <dbReference type="ARBA" id="ARBA00022967"/>
    </source>
</evidence>
<dbReference type="SUPFAM" id="SSF55008">
    <property type="entry name" value="HMA, heavy metal-associated domain"/>
    <property type="match status" value="1"/>
</dbReference>
<dbReference type="PROSITE" id="PS00154">
    <property type="entry name" value="ATPASE_E1_E2"/>
    <property type="match status" value="1"/>
</dbReference>
<protein>
    <recommendedName>
        <fullName evidence="11">Cation-transporting P-type ATPase B</fullName>
    </recommendedName>
</protein>
<dbReference type="Gene3D" id="2.70.150.10">
    <property type="entry name" value="Calcium-transporting ATPase, cytoplasmic transduction domain A"/>
    <property type="match status" value="1"/>
</dbReference>
<dbReference type="Pfam" id="PF00702">
    <property type="entry name" value="Hydrolase"/>
    <property type="match status" value="1"/>
</dbReference>
<dbReference type="InterPro" id="IPR027256">
    <property type="entry name" value="P-typ_ATPase_IB"/>
</dbReference>
<dbReference type="GO" id="GO:0043682">
    <property type="term" value="F:P-type divalent copper transporter activity"/>
    <property type="evidence" value="ECO:0007669"/>
    <property type="project" value="TreeGrafter"/>
</dbReference>
<evidence type="ECO:0000259" key="13">
    <source>
        <dbReference type="PROSITE" id="PS50846"/>
    </source>
</evidence>
<reference evidence="14" key="2">
    <citation type="submission" date="2020-09" db="EMBL/GenBank/DDBJ databases">
        <authorList>
            <person name="Sun Q."/>
            <person name="Zhou Y."/>
        </authorList>
    </citation>
    <scope>NUCLEOTIDE SEQUENCE</scope>
    <source>
        <strain evidence="14">CGMCC 1.12827</strain>
    </source>
</reference>
<keyword evidence="9 12" id="KW-0472">Membrane</keyword>
<dbReference type="PROSITE" id="PS01229">
    <property type="entry name" value="COF_2"/>
    <property type="match status" value="1"/>
</dbReference>
<keyword evidence="8 12" id="KW-1133">Transmembrane helix</keyword>
<feature type="transmembrane region" description="Helical" evidence="12">
    <location>
        <begin position="211"/>
        <end position="230"/>
    </location>
</feature>
<comment type="subcellular location">
    <subcellularLocation>
        <location evidence="1">Cell membrane</location>
        <topology evidence="1">Multi-pass membrane protein</topology>
    </subcellularLocation>
</comment>
<evidence type="ECO:0000256" key="11">
    <source>
        <dbReference type="ARBA" id="ARBA00074171"/>
    </source>
</evidence>
<accession>A0A916TAI8</accession>
<dbReference type="InterPro" id="IPR044492">
    <property type="entry name" value="P_typ_ATPase_HD_dom"/>
</dbReference>
<evidence type="ECO:0000256" key="4">
    <source>
        <dbReference type="ARBA" id="ARBA00022723"/>
    </source>
</evidence>
<sequence>MSATPVVPDAADTATVDAVDLDITGMTCASCASRIERKLNKIDGAQATVNYATERAHVRLSRGDLSPSELIATVRAAGYDAAVAHRADAASDETAATRDAELASMRSRLIVAVALAIPVIVLAMVPAWQFDGWQWVSLVLTIPVVFWCGAGFHRAAAVNLRHGAATMDTLISVGTMAAFWWSVYALVVGDAGMIGMRHSLEWVSSSGGADAIYLEAAAGVTAFVLAGRYFELRSRRNAGAALRSLMSLGAKDVSILDPDAQRERRISVSDLSVGDLMVVRPGETIATDGTVTQGRSAVDASMITGESVPVETAPGDRVVGGTVNTSGRMIVRADRVGSDTQMAQMARMVAQAQNDKAHVARLADRISGYFVPAVIVIAIITAVAWIASGADAVSAFTAAVAVLIIACPCALGLATPTALMIGTARGARAGILIKGPAALESSGPIDTVVFDKTGTLTTGHMTVERVTTRTGGGSESPEGRRVLRMAAAVENASEHPIARAIVRAAAEHGPIADVDDFVATPGFGASGVVDGCEASVGRTDRCDLPDALHAAVEDALASGADSAVTVVSVVVDGRVEAVISISDPPKEHAETAISELHRSGIRTVLLTGDRQEVGEQVGAAVGVDEVIGGVDPAGKVEAVNRLRSTGARVAMVGDGVNDAAAIASADLGVAMGAGSDVAINAGDLTVVGDDPRGVVDAIRLARATLRVIHGNLFWAFAYNVAAIPLAAAGLLNPMIAGAAMAVSSAFVVGNSLRLTRFRTLR</sequence>
<evidence type="ECO:0000256" key="1">
    <source>
        <dbReference type="ARBA" id="ARBA00004651"/>
    </source>
</evidence>
<dbReference type="InterPro" id="IPR006121">
    <property type="entry name" value="HMA_dom"/>
</dbReference>
<feature type="transmembrane region" description="Helical" evidence="12">
    <location>
        <begin position="109"/>
        <end position="129"/>
    </location>
</feature>
<dbReference type="CDD" id="cd02094">
    <property type="entry name" value="P-type_ATPase_Cu-like"/>
    <property type="match status" value="1"/>
</dbReference>
<comment type="caution">
    <text evidence="14">The sequence shown here is derived from an EMBL/GenBank/DDBJ whole genome shotgun (WGS) entry which is preliminary data.</text>
</comment>
<dbReference type="Gene3D" id="3.40.50.1000">
    <property type="entry name" value="HAD superfamily/HAD-like"/>
    <property type="match status" value="1"/>
</dbReference>
<dbReference type="FunFam" id="3.30.70.100:FF:000005">
    <property type="entry name" value="Copper-exporting P-type ATPase A"/>
    <property type="match status" value="1"/>
</dbReference>
<comment type="catalytic activity">
    <reaction evidence="10">
        <text>ATP + H2O = ADP + phosphate + H(+)</text>
        <dbReference type="Rhea" id="RHEA:13065"/>
        <dbReference type="ChEBI" id="CHEBI:15377"/>
        <dbReference type="ChEBI" id="CHEBI:15378"/>
        <dbReference type="ChEBI" id="CHEBI:30616"/>
        <dbReference type="ChEBI" id="CHEBI:43474"/>
        <dbReference type="ChEBI" id="CHEBI:456216"/>
    </reaction>
</comment>
<keyword evidence="6 12" id="KW-0067">ATP-binding</keyword>
<dbReference type="SFLD" id="SFLDS00003">
    <property type="entry name" value="Haloacid_Dehalogenase"/>
    <property type="match status" value="1"/>
</dbReference>
<dbReference type="GO" id="GO:0005886">
    <property type="term" value="C:plasma membrane"/>
    <property type="evidence" value="ECO:0007669"/>
    <property type="project" value="UniProtKB-SubCell"/>
</dbReference>
<dbReference type="PRINTS" id="PR00120">
    <property type="entry name" value="HATPASE"/>
</dbReference>
<dbReference type="InterPro" id="IPR036163">
    <property type="entry name" value="HMA_dom_sf"/>
</dbReference>
<dbReference type="SUPFAM" id="SSF81653">
    <property type="entry name" value="Calcium ATPase, transduction domain A"/>
    <property type="match status" value="1"/>
</dbReference>
<dbReference type="InterPro" id="IPR036412">
    <property type="entry name" value="HAD-like_sf"/>
</dbReference>
<dbReference type="PANTHER" id="PTHR43520:SF8">
    <property type="entry name" value="P-TYPE CU(+) TRANSPORTER"/>
    <property type="match status" value="1"/>
</dbReference>
<dbReference type="GO" id="GO:0016887">
    <property type="term" value="F:ATP hydrolysis activity"/>
    <property type="evidence" value="ECO:0007669"/>
    <property type="project" value="InterPro"/>
</dbReference>
<dbReference type="SUPFAM" id="SSF56784">
    <property type="entry name" value="HAD-like"/>
    <property type="match status" value="1"/>
</dbReference>
<evidence type="ECO:0000256" key="5">
    <source>
        <dbReference type="ARBA" id="ARBA00022741"/>
    </source>
</evidence>
<evidence type="ECO:0000256" key="3">
    <source>
        <dbReference type="ARBA" id="ARBA00022692"/>
    </source>
</evidence>
<feature type="transmembrane region" description="Helical" evidence="12">
    <location>
        <begin position="393"/>
        <end position="415"/>
    </location>
</feature>